<organism evidence="1 2">
    <name type="scientific">Gloeothece verrucosa (strain PCC 7822)</name>
    <name type="common">Cyanothece sp. (strain PCC 7822)</name>
    <dbReference type="NCBI Taxonomy" id="497965"/>
    <lineage>
        <taxon>Bacteria</taxon>
        <taxon>Bacillati</taxon>
        <taxon>Cyanobacteriota</taxon>
        <taxon>Cyanophyceae</taxon>
        <taxon>Oscillatoriophycideae</taxon>
        <taxon>Chroococcales</taxon>
        <taxon>Aphanothecaceae</taxon>
        <taxon>Gloeothece</taxon>
        <taxon>Gloeothece verrucosa</taxon>
    </lineage>
</organism>
<protein>
    <submittedName>
        <fullName evidence="1">Uncharacterized protein</fullName>
    </submittedName>
</protein>
<dbReference type="RefSeq" id="WP_013321126.1">
    <property type="nucleotide sequence ID" value="NC_014501.1"/>
</dbReference>
<evidence type="ECO:0000313" key="2">
    <source>
        <dbReference type="Proteomes" id="UP000008206"/>
    </source>
</evidence>
<proteinExistence type="predicted"/>
<evidence type="ECO:0000313" key="1">
    <source>
        <dbReference type="EMBL" id="ADN13018.1"/>
    </source>
</evidence>
<dbReference type="OrthoDB" id="9857100at2"/>
<sequence length="83" mass="9429">MTNQFFCKIAPQGHFSCHPGDKVIWFISDVPQPYQPSNAVSTFMVCEAKTPQLAQQLVKELNESINYTTHTANMTPLQRVFLI</sequence>
<dbReference type="AlphaFoldDB" id="E0UE14"/>
<dbReference type="HOGENOM" id="CLU_2536969_0_0_3"/>
<dbReference type="Proteomes" id="UP000008206">
    <property type="component" value="Chromosome"/>
</dbReference>
<reference evidence="2" key="1">
    <citation type="journal article" date="2011" name="MBio">
        <title>Novel metabolic attributes of the genus Cyanothece, comprising a group of unicellular nitrogen-fixing Cyanobacteria.</title>
        <authorList>
            <person name="Bandyopadhyay A."/>
            <person name="Elvitigala T."/>
            <person name="Welsh E."/>
            <person name="Stockel J."/>
            <person name="Liberton M."/>
            <person name="Min H."/>
            <person name="Sherman L.A."/>
            <person name="Pakrasi H.B."/>
        </authorList>
    </citation>
    <scope>NUCLEOTIDE SEQUENCE [LARGE SCALE GENOMIC DNA]</scope>
    <source>
        <strain evidence="2">PCC 7822</strain>
    </source>
</reference>
<gene>
    <name evidence="1" type="ordered locus">Cyan7822_1008</name>
</gene>
<dbReference type="EMBL" id="CP002198">
    <property type="protein sequence ID" value="ADN13018.1"/>
    <property type="molecule type" value="Genomic_DNA"/>
</dbReference>
<accession>E0UE14</accession>
<dbReference type="eggNOG" id="ENOG50308ZA">
    <property type="taxonomic scope" value="Bacteria"/>
</dbReference>
<dbReference type="KEGG" id="cyj:Cyan7822_1008"/>
<name>E0UE14_GLOV7</name>
<keyword evidence="2" id="KW-1185">Reference proteome</keyword>